<organism evidence="7 8">
    <name type="scientific">Streptococcus acidominimus</name>
    <dbReference type="NCBI Taxonomy" id="1326"/>
    <lineage>
        <taxon>Bacteria</taxon>
        <taxon>Bacillati</taxon>
        <taxon>Bacillota</taxon>
        <taxon>Bacilli</taxon>
        <taxon>Lactobacillales</taxon>
        <taxon>Streptococcaceae</taxon>
        <taxon>Streptococcus</taxon>
    </lineage>
</organism>
<dbReference type="GO" id="GO:0005886">
    <property type="term" value="C:plasma membrane"/>
    <property type="evidence" value="ECO:0007669"/>
    <property type="project" value="UniProtKB-SubCell"/>
</dbReference>
<evidence type="ECO:0000313" key="8">
    <source>
        <dbReference type="Proteomes" id="UP000215144"/>
    </source>
</evidence>
<dbReference type="AlphaFoldDB" id="A0A239WSJ7"/>
<comment type="subcellular location">
    <subcellularLocation>
        <location evidence="6">Cell membrane</location>
        <topology evidence="6">Multi-pass membrane protein</topology>
    </subcellularLocation>
    <subcellularLocation>
        <location evidence="1">Membrane</location>
        <topology evidence="1">Multi-pass membrane protein</topology>
    </subcellularLocation>
</comment>
<feature type="transmembrane region" description="Helical" evidence="6">
    <location>
        <begin position="135"/>
        <end position="168"/>
    </location>
</feature>
<keyword evidence="5 6" id="KW-0472">Membrane</keyword>
<dbReference type="KEGG" id="saco:SAME_00691"/>
<gene>
    <name evidence="7" type="ORF">SAMEA4504048_00691</name>
</gene>
<dbReference type="Pfam" id="PF01925">
    <property type="entry name" value="TauE"/>
    <property type="match status" value="1"/>
</dbReference>
<feature type="transmembrane region" description="Helical" evidence="6">
    <location>
        <begin position="67"/>
        <end position="90"/>
    </location>
</feature>
<evidence type="ECO:0000313" key="7">
    <source>
        <dbReference type="EMBL" id="SNV37461.1"/>
    </source>
</evidence>
<comment type="similarity">
    <text evidence="2 6">Belongs to the 4-toluene sulfonate uptake permease (TSUP) (TC 2.A.102) family.</text>
</comment>
<accession>A0A239WSJ7</accession>
<keyword evidence="4 6" id="KW-1133">Transmembrane helix</keyword>
<sequence length="257" mass="28028">MLFYVLIVLMATTIGAITGLGGGVIIKPLFDMIGLDGPSTIGFYSSVSVFTMCLVSIYKQIRKGFSFQWPILVSISLGSVLGGILGDKVFGLAVQAFSSRQVSLLQASLLLGTLVLILLYTLYKGRIRSFRLANPLMVFAVGLFLGTISVFLGIGGGPLNIALLMWLFSMSMKESAVYSIATIFFSQLSNLTSSFISRDYLNYPLAVLPFLMVAAIAGGYMGTLMNQRLDNNKVEQLYLGLMIVLMFVSVFNIWQNL</sequence>
<feature type="transmembrane region" description="Helical" evidence="6">
    <location>
        <begin position="6"/>
        <end position="29"/>
    </location>
</feature>
<evidence type="ECO:0000256" key="2">
    <source>
        <dbReference type="ARBA" id="ARBA00009142"/>
    </source>
</evidence>
<keyword evidence="3 6" id="KW-0812">Transmembrane</keyword>
<feature type="transmembrane region" description="Helical" evidence="6">
    <location>
        <begin position="41"/>
        <end position="61"/>
    </location>
</feature>
<dbReference type="InterPro" id="IPR051598">
    <property type="entry name" value="TSUP/Inactive_protease-like"/>
</dbReference>
<dbReference type="PANTHER" id="PTHR43701">
    <property type="entry name" value="MEMBRANE TRANSPORTER PROTEIN MJ0441-RELATED"/>
    <property type="match status" value="1"/>
</dbReference>
<dbReference type="InterPro" id="IPR002781">
    <property type="entry name" value="TM_pro_TauE-like"/>
</dbReference>
<proteinExistence type="inferred from homology"/>
<feature type="transmembrane region" description="Helical" evidence="6">
    <location>
        <begin position="203"/>
        <end position="225"/>
    </location>
</feature>
<dbReference type="Proteomes" id="UP000215144">
    <property type="component" value="Chromosome 1"/>
</dbReference>
<feature type="transmembrane region" description="Helical" evidence="6">
    <location>
        <begin position="102"/>
        <end position="123"/>
    </location>
</feature>
<keyword evidence="6" id="KW-1003">Cell membrane</keyword>
<evidence type="ECO:0000256" key="4">
    <source>
        <dbReference type="ARBA" id="ARBA00022989"/>
    </source>
</evidence>
<dbReference type="EMBL" id="LT906454">
    <property type="protein sequence ID" value="SNV37461.1"/>
    <property type="molecule type" value="Genomic_DNA"/>
</dbReference>
<evidence type="ECO:0000256" key="5">
    <source>
        <dbReference type="ARBA" id="ARBA00023136"/>
    </source>
</evidence>
<feature type="transmembrane region" description="Helical" evidence="6">
    <location>
        <begin position="237"/>
        <end position="254"/>
    </location>
</feature>
<evidence type="ECO:0000256" key="6">
    <source>
        <dbReference type="RuleBase" id="RU363041"/>
    </source>
</evidence>
<protein>
    <recommendedName>
        <fullName evidence="6">Probable membrane transporter protein</fullName>
    </recommendedName>
</protein>
<evidence type="ECO:0000256" key="1">
    <source>
        <dbReference type="ARBA" id="ARBA00004141"/>
    </source>
</evidence>
<name>A0A239WSJ7_STRAI</name>
<evidence type="ECO:0000256" key="3">
    <source>
        <dbReference type="ARBA" id="ARBA00022692"/>
    </source>
</evidence>
<dbReference type="PANTHER" id="PTHR43701:SF5">
    <property type="entry name" value="MEMBRANE TRANSPORTER PROTEIN-RELATED"/>
    <property type="match status" value="1"/>
</dbReference>
<reference evidence="7 8" key="1">
    <citation type="submission" date="2017-06" db="EMBL/GenBank/DDBJ databases">
        <authorList>
            <consortium name="Pathogen Informatics"/>
        </authorList>
    </citation>
    <scope>NUCLEOTIDE SEQUENCE [LARGE SCALE GENOMIC DNA]</scope>
    <source>
        <strain evidence="7 8">NCTC11291</strain>
    </source>
</reference>